<protein>
    <recommendedName>
        <fullName evidence="4">UBN2_3 domain-containing protein</fullName>
    </recommendedName>
</protein>
<evidence type="ECO:0000256" key="1">
    <source>
        <dbReference type="SAM" id="Phobius"/>
    </source>
</evidence>
<evidence type="ECO:0000313" key="3">
    <source>
        <dbReference type="Proteomes" id="UP000187406"/>
    </source>
</evidence>
<keyword evidence="1" id="KW-1133">Transmembrane helix</keyword>
<accession>A0A1Q3APS5</accession>
<dbReference type="InParanoid" id="A0A1Q3APS5"/>
<keyword evidence="1" id="KW-0472">Membrane</keyword>
<sequence length="166" mass="19590">MWQQLDSYCSFTPTNPKDVVAFQRYMDKLQVWDFLVGLNLEYDQVRFLDFCKDPFPTLQQAYNLIQHEESRRSIMLPSVTLDRYALVISRPSVTPNDPKSNPTEKVCDYCGKQRHTKEFCWKLHRRPKGRGGKFTSARSRLICLRYQIVLLFLLLVVVQLSLLIRL</sequence>
<dbReference type="EMBL" id="BDDD01000041">
    <property type="protein sequence ID" value="GAV57747.1"/>
    <property type="molecule type" value="Genomic_DNA"/>
</dbReference>
<organism evidence="2 3">
    <name type="scientific">Cephalotus follicularis</name>
    <name type="common">Albany pitcher plant</name>
    <dbReference type="NCBI Taxonomy" id="3775"/>
    <lineage>
        <taxon>Eukaryota</taxon>
        <taxon>Viridiplantae</taxon>
        <taxon>Streptophyta</taxon>
        <taxon>Embryophyta</taxon>
        <taxon>Tracheophyta</taxon>
        <taxon>Spermatophyta</taxon>
        <taxon>Magnoliopsida</taxon>
        <taxon>eudicotyledons</taxon>
        <taxon>Gunneridae</taxon>
        <taxon>Pentapetalae</taxon>
        <taxon>rosids</taxon>
        <taxon>fabids</taxon>
        <taxon>Oxalidales</taxon>
        <taxon>Cephalotaceae</taxon>
        <taxon>Cephalotus</taxon>
    </lineage>
</organism>
<dbReference type="PANTHER" id="PTHR34222:SF98">
    <property type="match status" value="1"/>
</dbReference>
<dbReference type="Proteomes" id="UP000187406">
    <property type="component" value="Unassembled WGS sequence"/>
</dbReference>
<comment type="caution">
    <text evidence="2">The sequence shown here is derived from an EMBL/GenBank/DDBJ whole genome shotgun (WGS) entry which is preliminary data.</text>
</comment>
<evidence type="ECO:0008006" key="4">
    <source>
        <dbReference type="Google" id="ProtNLM"/>
    </source>
</evidence>
<dbReference type="PANTHER" id="PTHR34222">
    <property type="entry name" value="GAG_PRE-INTEGRS DOMAIN-CONTAINING PROTEIN"/>
    <property type="match status" value="1"/>
</dbReference>
<proteinExistence type="predicted"/>
<name>A0A1Q3APS5_CEPFO</name>
<gene>
    <name evidence="2" type="ORF">CFOL_v3_01283</name>
</gene>
<keyword evidence="3" id="KW-1185">Reference proteome</keyword>
<reference evidence="3" key="1">
    <citation type="submission" date="2016-04" db="EMBL/GenBank/DDBJ databases">
        <title>Cephalotus genome sequencing.</title>
        <authorList>
            <person name="Fukushima K."/>
            <person name="Hasebe M."/>
            <person name="Fang X."/>
        </authorList>
    </citation>
    <scope>NUCLEOTIDE SEQUENCE [LARGE SCALE GENOMIC DNA]</scope>
    <source>
        <strain evidence="3">cv. St1</strain>
    </source>
</reference>
<dbReference type="OrthoDB" id="1746033at2759"/>
<dbReference type="AlphaFoldDB" id="A0A1Q3APS5"/>
<evidence type="ECO:0000313" key="2">
    <source>
        <dbReference type="EMBL" id="GAV57747.1"/>
    </source>
</evidence>
<feature type="transmembrane region" description="Helical" evidence="1">
    <location>
        <begin position="143"/>
        <end position="164"/>
    </location>
</feature>
<keyword evidence="1" id="KW-0812">Transmembrane</keyword>